<gene>
    <name evidence="2" type="ORF">C8J55DRAFT_567824</name>
</gene>
<dbReference type="AlphaFoldDB" id="A0A9W8ZNK0"/>
<accession>A0A9W8ZNK0</accession>
<organism evidence="2 3">
    <name type="scientific">Lentinula lateritia</name>
    <dbReference type="NCBI Taxonomy" id="40482"/>
    <lineage>
        <taxon>Eukaryota</taxon>
        <taxon>Fungi</taxon>
        <taxon>Dikarya</taxon>
        <taxon>Basidiomycota</taxon>
        <taxon>Agaricomycotina</taxon>
        <taxon>Agaricomycetes</taxon>
        <taxon>Agaricomycetidae</taxon>
        <taxon>Agaricales</taxon>
        <taxon>Marasmiineae</taxon>
        <taxon>Omphalotaceae</taxon>
        <taxon>Lentinula</taxon>
    </lineage>
</organism>
<reference evidence="2" key="2">
    <citation type="journal article" date="2023" name="Proc. Natl. Acad. Sci. U.S.A.">
        <title>A global phylogenomic analysis of the shiitake genus Lentinula.</title>
        <authorList>
            <person name="Sierra-Patev S."/>
            <person name="Min B."/>
            <person name="Naranjo-Ortiz M."/>
            <person name="Looney B."/>
            <person name="Konkel Z."/>
            <person name="Slot J.C."/>
            <person name="Sakamoto Y."/>
            <person name="Steenwyk J.L."/>
            <person name="Rokas A."/>
            <person name="Carro J."/>
            <person name="Camarero S."/>
            <person name="Ferreira P."/>
            <person name="Molpeceres G."/>
            <person name="Ruiz-Duenas F.J."/>
            <person name="Serrano A."/>
            <person name="Henrissat B."/>
            <person name="Drula E."/>
            <person name="Hughes K.W."/>
            <person name="Mata J.L."/>
            <person name="Ishikawa N.K."/>
            <person name="Vargas-Isla R."/>
            <person name="Ushijima S."/>
            <person name="Smith C.A."/>
            <person name="Donoghue J."/>
            <person name="Ahrendt S."/>
            <person name="Andreopoulos W."/>
            <person name="He G."/>
            <person name="LaButti K."/>
            <person name="Lipzen A."/>
            <person name="Ng V."/>
            <person name="Riley R."/>
            <person name="Sandor L."/>
            <person name="Barry K."/>
            <person name="Martinez A.T."/>
            <person name="Xiao Y."/>
            <person name="Gibbons J.G."/>
            <person name="Terashima K."/>
            <person name="Grigoriev I.V."/>
            <person name="Hibbett D."/>
        </authorList>
    </citation>
    <scope>NUCLEOTIDE SEQUENCE</scope>
    <source>
        <strain evidence="2">Sp2 HRB7682 ss15</strain>
    </source>
</reference>
<proteinExistence type="predicted"/>
<dbReference type="EMBL" id="JANVFS010000085">
    <property type="protein sequence ID" value="KAJ4463208.1"/>
    <property type="molecule type" value="Genomic_DNA"/>
</dbReference>
<reference evidence="2" key="1">
    <citation type="submission" date="2022-08" db="EMBL/GenBank/DDBJ databases">
        <authorList>
            <consortium name="DOE Joint Genome Institute"/>
            <person name="Min B."/>
            <person name="Riley R."/>
            <person name="Sierra-Patev S."/>
            <person name="Naranjo-Ortiz M."/>
            <person name="Looney B."/>
            <person name="Konkel Z."/>
            <person name="Slot J.C."/>
            <person name="Sakamoto Y."/>
            <person name="Steenwyk J.L."/>
            <person name="Rokas A."/>
            <person name="Carro J."/>
            <person name="Camarero S."/>
            <person name="Ferreira P."/>
            <person name="Molpeceres G."/>
            <person name="Ruiz-Duenas F.J."/>
            <person name="Serrano A."/>
            <person name="Henrissat B."/>
            <person name="Drula E."/>
            <person name="Hughes K.W."/>
            <person name="Mata J.L."/>
            <person name="Ishikawa N.K."/>
            <person name="Vargas-Isla R."/>
            <person name="Ushijima S."/>
            <person name="Smith C.A."/>
            <person name="Ahrendt S."/>
            <person name="Andreopoulos W."/>
            <person name="He G."/>
            <person name="Labutti K."/>
            <person name="Lipzen A."/>
            <person name="Ng V."/>
            <person name="Sandor L."/>
            <person name="Barry K."/>
            <person name="Martinez A.T."/>
            <person name="Xiao Y."/>
            <person name="Gibbons J.G."/>
            <person name="Terashima K."/>
            <person name="Hibbett D.S."/>
            <person name="Grigoriev I.V."/>
        </authorList>
    </citation>
    <scope>NUCLEOTIDE SEQUENCE</scope>
    <source>
        <strain evidence="2">Sp2 HRB7682 ss15</strain>
    </source>
</reference>
<keyword evidence="1" id="KW-1133">Transmembrane helix</keyword>
<feature type="transmembrane region" description="Helical" evidence="1">
    <location>
        <begin position="162"/>
        <end position="183"/>
    </location>
</feature>
<evidence type="ECO:0000256" key="1">
    <source>
        <dbReference type="SAM" id="Phobius"/>
    </source>
</evidence>
<evidence type="ECO:0000313" key="3">
    <source>
        <dbReference type="Proteomes" id="UP001150238"/>
    </source>
</evidence>
<sequence length="184" mass="19480">MTTSSFAESDVSLHNMTTSFFAETDVSLADPTGMTSSKAMIQPGPFIVDCPKGSARMAKLVVIACLPSLPKPTTPYQSELEDQKLKGIQSGTCATAESAPLTLIDMSVFDSAGIIAQLDKQSKGSILPILTKASLDLKSLDGFEELLTSLLISREPEWGFKVIFIGVGSALLGGIVMFLALAFL</sequence>
<protein>
    <submittedName>
        <fullName evidence="2">Uncharacterized protein</fullName>
    </submittedName>
</protein>
<keyword evidence="1" id="KW-0472">Membrane</keyword>
<name>A0A9W8ZNK0_9AGAR</name>
<keyword evidence="1" id="KW-0812">Transmembrane</keyword>
<comment type="caution">
    <text evidence="2">The sequence shown here is derived from an EMBL/GenBank/DDBJ whole genome shotgun (WGS) entry which is preliminary data.</text>
</comment>
<dbReference type="Proteomes" id="UP001150238">
    <property type="component" value="Unassembled WGS sequence"/>
</dbReference>
<evidence type="ECO:0000313" key="2">
    <source>
        <dbReference type="EMBL" id="KAJ4463208.1"/>
    </source>
</evidence>